<accession>A0A2T6C8Z0</accession>
<comment type="caution">
    <text evidence="1">The sequence shown here is derived from an EMBL/GenBank/DDBJ whole genome shotgun (WGS) entry which is preliminary data.</text>
</comment>
<evidence type="ECO:0000313" key="2">
    <source>
        <dbReference type="Proteomes" id="UP000244092"/>
    </source>
</evidence>
<dbReference type="EMBL" id="QBKU01000015">
    <property type="protein sequence ID" value="PTX64780.1"/>
    <property type="molecule type" value="Genomic_DNA"/>
</dbReference>
<dbReference type="InterPro" id="IPR017748">
    <property type="entry name" value="TagF"/>
</dbReference>
<reference evidence="1 2" key="1">
    <citation type="submission" date="2018-04" db="EMBL/GenBank/DDBJ databases">
        <title>Genomic Encyclopedia of Archaeal and Bacterial Type Strains, Phase II (KMG-II): from individual species to whole genera.</title>
        <authorList>
            <person name="Goeker M."/>
        </authorList>
    </citation>
    <scope>NUCLEOTIDE SEQUENCE [LARGE SCALE GENOMIC DNA]</scope>
    <source>
        <strain evidence="1 2">DSM 12244</strain>
    </source>
</reference>
<name>A0A2T6C8Z0_9RHOB</name>
<dbReference type="AlphaFoldDB" id="A0A2T6C8Z0"/>
<dbReference type="PIRSF" id="PIRSF029287">
    <property type="entry name" value="UCP029287"/>
    <property type="match status" value="1"/>
</dbReference>
<dbReference type="NCBIfam" id="TIGR03373">
    <property type="entry name" value="VI_minor_4"/>
    <property type="match status" value="1"/>
</dbReference>
<dbReference type="OrthoDB" id="9801841at2"/>
<evidence type="ECO:0000313" key="1">
    <source>
        <dbReference type="EMBL" id="PTX64780.1"/>
    </source>
</evidence>
<dbReference type="RefSeq" id="WP_025049895.1">
    <property type="nucleotide sequence ID" value="NZ_QBKU01000015.1"/>
</dbReference>
<dbReference type="Gene3D" id="3.40.1730.10">
    <property type="entry name" value="pa0076 domain"/>
    <property type="match status" value="1"/>
</dbReference>
<dbReference type="Proteomes" id="UP000244092">
    <property type="component" value="Unassembled WGS sequence"/>
</dbReference>
<organism evidence="1 2">
    <name type="scientific">Sulfitobacter mediterraneus</name>
    <dbReference type="NCBI Taxonomy" id="83219"/>
    <lineage>
        <taxon>Bacteria</taxon>
        <taxon>Pseudomonadati</taxon>
        <taxon>Pseudomonadota</taxon>
        <taxon>Alphaproteobacteria</taxon>
        <taxon>Rhodobacterales</taxon>
        <taxon>Roseobacteraceae</taxon>
        <taxon>Sulfitobacter</taxon>
    </lineage>
</organism>
<gene>
    <name evidence="1" type="ORF">C8N31_11549</name>
</gene>
<dbReference type="InterPro" id="IPR038225">
    <property type="entry name" value="TagF_sf"/>
</dbReference>
<dbReference type="Pfam" id="PF09867">
    <property type="entry name" value="TagF_N"/>
    <property type="match status" value="1"/>
</dbReference>
<sequence length="227" mass="23982">MGAAGFGAYGKIPSIGDFFRLDPPPGFVSVWDTWLQRCLVSGTHTYGGQWDALYMSVPIWRFCLSPGLAGAGKIIGVLMPSVDRVGRRFPLTLVASLPSDGPLMADHFSNADLFAKLEEIALAALDDETGRDGLAAALDGLAAPRAGTGAQVSQGADRMTLKQTGAEPDLLAALAGRSMPAHLRAPSVWSAQIEGDQRLLVCEGLPEGPNMQALFDFDAPVWAEEAT</sequence>
<proteinExistence type="predicted"/>
<protein>
    <submittedName>
        <fullName evidence="1">Type VI secretion system protein ImpM</fullName>
    </submittedName>
</protein>